<dbReference type="PRINTS" id="PR01415">
    <property type="entry name" value="ANKYRIN"/>
</dbReference>
<evidence type="ECO:0000256" key="2">
    <source>
        <dbReference type="PROSITE-ProRule" id="PRU00023"/>
    </source>
</evidence>
<dbReference type="PROSITE" id="PS50088">
    <property type="entry name" value="ANK_REPEAT"/>
    <property type="match status" value="4"/>
</dbReference>
<evidence type="ECO:0000313" key="6">
    <source>
        <dbReference type="Proteomes" id="UP001152049"/>
    </source>
</evidence>
<dbReference type="Gene3D" id="3.40.50.300">
    <property type="entry name" value="P-loop containing nucleotide triphosphate hydrolases"/>
    <property type="match status" value="1"/>
</dbReference>
<protein>
    <recommendedName>
        <fullName evidence="7">Ankyrin</fullName>
    </recommendedName>
</protein>
<dbReference type="PANTHER" id="PTHR10039">
    <property type="entry name" value="AMELOGENIN"/>
    <property type="match status" value="1"/>
</dbReference>
<dbReference type="Pfam" id="PF24883">
    <property type="entry name" value="NPHP3_N"/>
    <property type="match status" value="1"/>
</dbReference>
<keyword evidence="6" id="KW-1185">Reference proteome</keyword>
<reference evidence="5" key="1">
    <citation type="submission" date="2022-09" db="EMBL/GenBank/DDBJ databases">
        <title>Fusarium specimens isolated from Avocado Roots.</title>
        <authorList>
            <person name="Stajich J."/>
            <person name="Roper C."/>
            <person name="Heimlech-Rivalta G."/>
        </authorList>
    </citation>
    <scope>NUCLEOTIDE SEQUENCE</scope>
    <source>
        <strain evidence="5">CF00136</strain>
    </source>
</reference>
<gene>
    <name evidence="5" type="ORF">NW762_006348</name>
</gene>
<feature type="repeat" description="ANK" evidence="2">
    <location>
        <begin position="2100"/>
        <end position="2129"/>
    </location>
</feature>
<sequence>MADPLSLAASIAGIISLTDTVFRYAFRYSRTALGAKEEVQQLSEEINSFAGVLRSLHALACHFEAEGQEFKSALRVEHLSQCERTFEKIERKVKKAADKFNSSRLQGLAQQMKWPYSVSETKELLADISRYKDTISLAASADNMKQLQLLLSKQAENHEKTEKTLMKTLEKVEISTQILLDNQKKLVLDFFMKPEGNPQRNLDQSIKWRQPTTGTWLLESDELKQWFTEPGSRLWLKGIPGGGKTILAGAVIQEALTRSSTSNSSLGVAFYFCDYKDEKTHAPIQILGAIAYQLALQRDDAFELLEAYYQELHPQRALSQSPDVDELRATITRMVETFDESFIIIDGVDECAEEVDDVARALVELADSADTTSIAVFSRDEEEIRAELEDDFTEIIIAARTEDIETYIRAEMKLRESRGQLLVKDASVKEKIESELVTRARGMFRWVACQLDYLSELWTDSDRLEALDDLPHTLHDSYLRILRKLSKLPGKTQDMVRLCLRILAFFPEPLTIKELCQAVSTPEKLGARIENIVDETFIARKCSSLIRKSADGEHFEFAHFTVQEFLADEALLKLSEFAPYRISRSLDQPVIGLLCLKFVQLQNFEIQSSETSELFKTMSDTDPDSFYHAAAMEWPRLTADGLNSPDLLDAAKSLFRPVVNGKYYLWAFKFISMMTFWTTRAVNAPYDNSILGPTRNGKDGLIASLHPLHMAAALNLPEICSFLIERGVNVSICSYLDTPLELSQASFLLLHQWYSFKHGDFELPSLESRLLKLASPSAERRDATLTCLLEAGATFWTTPLRGLFLYSMIISWSLQDFSSTITLVSSSYVPPEDEVERFGAYIDTWWNPRQDSSRMGVALEAFNDYLQRSSAFGSSWGFKLGKIIWSAAVSMELPFTKDPSRTDSRISLSSEALKTQVVFAITEDNSQALITYLDDGRVGASEIGCSRESPSEPLLLVAVRRNAAKCVSLLLDKGADPYLRNKAGGNSILIAGALWSWDVLDVFVRHGLSLLTTDTDGRTLWHIAASSLALEAQFLNILFTSNIEETQKGLSMKTKDGKTPLAIALSARIEPKNTFAKREKGLLVFINHCNNVPGFWETQEPIFPAAFDTSSKLVVQRLLELRDGPMTPGVADAKPLHRLNSQASWDWVEYLKSLFPDATESRYQGILPIELYVDTCLRAGEGPDDETLDRLAFDGLFKCQDDRGLDPWSFLCIADDRIDSYVLWDNWHSFKVASAYFLTHGCIEAYEDTKAECVLEPFMSLLELWLDKKTWPPDVFDTKLLNQVITTSQHWDPKSPVSTQFLRGAICNCRHEIVEALLEHGLDVHHYVDEETTIEFACKQACEKHDRPGWRDTLKLLFAHCDPEKMNSFSYLGYGLLHHLADPSWEETGARWMISELIALGVDINGVDEKQPAFGRKTPLAHHINRHSFICAEILLDKGANPNGENASDGKGETRVLHKGTRRDLIPYSREGSAPISVVGLCLRPVHACAVRGNISLLRKMLQISRETNVNIDWEALFSISPDIGRIPVLSRGTCLTSFHMACYNGSLEVFNFFVEEVPVDIQSKASAGLTPLHLAALGGHETIINRLVQCGREVMVFDDDDYTPLHFAARCGHTAATRALIRLGVRDSITKLGQNAHEVATDHRENELANILKTELPIAEISAQKRHTSEAELPGTKISEQNFGVSVSSANSLLAQLKSAIEQGSLLDCQDLRVRGCPLNGVIAGTNGLSPLIYSMQYNRLDITRWILFQGVSTMQYCYQDGVSPISALDFALDHENLAGILPFLLRTFAEQGGDWNEVAIHSLREAIEKSNNSGLGTLVVYLDGLSSSNGPYQKILSQILAQPFGTREENDKFEYTAPILHHAVTRDNVRAARLLLAHEAPIDTIDSNGESPLAWVRSREMAELLVEYGASVTPLLTESVPTLLDRWGRSSVDIVETLARTVTKQENLAPLTWLDWSPPAFLHQLEDSETTIGSLMKLKSLGSSSDHTWKADSYLFGTEHGHGLEYILNSDVELGDMEPFPWHLYGAIPFARMTFLGSHFHHVCRRFGPETLARFANLNPKKGWSPLCRAASQNATDKMENCLSLGADTEFEGCPLGSALMIASACGQLDAVKLLIRKGAKVNYTGRHGFLNVLSVARSRSVWSWLLVGRFNDQPRIKEAAHNEPPSETKPWSGFYQAKHNMHGFEYIRDKEARIDYAKRLVRYKRKMRSRVAHYIEGLI</sequence>
<dbReference type="SUPFAM" id="SSF52540">
    <property type="entry name" value="P-loop containing nucleoside triphosphate hydrolases"/>
    <property type="match status" value="1"/>
</dbReference>
<feature type="repeat" description="ANK" evidence="2">
    <location>
        <begin position="1601"/>
        <end position="1633"/>
    </location>
</feature>
<dbReference type="OrthoDB" id="194358at2759"/>
<keyword evidence="1" id="KW-0677">Repeat</keyword>
<dbReference type="Pfam" id="PF00023">
    <property type="entry name" value="Ank"/>
    <property type="match status" value="2"/>
</dbReference>
<evidence type="ECO:0000256" key="1">
    <source>
        <dbReference type="ARBA" id="ARBA00022737"/>
    </source>
</evidence>
<dbReference type="PROSITE" id="PS50297">
    <property type="entry name" value="ANK_REP_REGION"/>
    <property type="match status" value="2"/>
</dbReference>
<dbReference type="InterPro" id="IPR031348">
    <property type="entry name" value="PigL_N"/>
</dbReference>
<evidence type="ECO:0008006" key="7">
    <source>
        <dbReference type="Google" id="ProtNLM"/>
    </source>
</evidence>
<comment type="caution">
    <text evidence="5">The sequence shown here is derived from an EMBL/GenBank/DDBJ whole genome shotgun (WGS) entry which is preliminary data.</text>
</comment>
<feature type="domain" description="Nephrocystin 3-like N-terminal" evidence="4">
    <location>
        <begin position="213"/>
        <end position="379"/>
    </location>
</feature>
<keyword evidence="2" id="KW-0040">ANK repeat</keyword>
<name>A0A9W8S1B5_9HYPO</name>
<dbReference type="Pfam" id="PF12796">
    <property type="entry name" value="Ank_2"/>
    <property type="match status" value="1"/>
</dbReference>
<proteinExistence type="predicted"/>
<accession>A0A9W8S1B5</accession>
<evidence type="ECO:0000259" key="4">
    <source>
        <dbReference type="Pfam" id="PF24883"/>
    </source>
</evidence>
<organism evidence="5 6">
    <name type="scientific">Fusarium torreyae</name>
    <dbReference type="NCBI Taxonomy" id="1237075"/>
    <lineage>
        <taxon>Eukaryota</taxon>
        <taxon>Fungi</taxon>
        <taxon>Dikarya</taxon>
        <taxon>Ascomycota</taxon>
        <taxon>Pezizomycotina</taxon>
        <taxon>Sordariomycetes</taxon>
        <taxon>Hypocreomycetidae</taxon>
        <taxon>Hypocreales</taxon>
        <taxon>Nectriaceae</taxon>
        <taxon>Fusarium</taxon>
    </lineage>
</organism>
<dbReference type="PANTHER" id="PTHR10039:SF15">
    <property type="entry name" value="NACHT DOMAIN-CONTAINING PROTEIN"/>
    <property type="match status" value="1"/>
</dbReference>
<dbReference type="Pfam" id="PF17111">
    <property type="entry name" value="PigL_N"/>
    <property type="match status" value="1"/>
</dbReference>
<dbReference type="InterPro" id="IPR027417">
    <property type="entry name" value="P-loop_NTPase"/>
</dbReference>
<dbReference type="EMBL" id="JAOQAZ010000010">
    <property type="protein sequence ID" value="KAJ4263529.1"/>
    <property type="molecule type" value="Genomic_DNA"/>
</dbReference>
<dbReference type="SUPFAM" id="SSF48403">
    <property type="entry name" value="Ankyrin repeat"/>
    <property type="match status" value="4"/>
</dbReference>
<evidence type="ECO:0000259" key="3">
    <source>
        <dbReference type="Pfam" id="PF17111"/>
    </source>
</evidence>
<feature type="domain" description="Azaphilone pigments biosynthesis cluster protein L N-terminal" evidence="3">
    <location>
        <begin position="2"/>
        <end position="182"/>
    </location>
</feature>
<feature type="repeat" description="ANK" evidence="2">
    <location>
        <begin position="703"/>
        <end position="735"/>
    </location>
</feature>
<dbReference type="Proteomes" id="UP001152049">
    <property type="component" value="Unassembled WGS sequence"/>
</dbReference>
<feature type="repeat" description="ANK" evidence="2">
    <location>
        <begin position="1568"/>
        <end position="1600"/>
    </location>
</feature>
<dbReference type="Gene3D" id="1.25.40.20">
    <property type="entry name" value="Ankyrin repeat-containing domain"/>
    <property type="match status" value="5"/>
</dbReference>
<dbReference type="InterPro" id="IPR056884">
    <property type="entry name" value="NPHP3-like_N"/>
</dbReference>
<dbReference type="InterPro" id="IPR002110">
    <property type="entry name" value="Ankyrin_rpt"/>
</dbReference>
<dbReference type="SMART" id="SM00248">
    <property type="entry name" value="ANK"/>
    <property type="match status" value="14"/>
</dbReference>
<dbReference type="InterPro" id="IPR036770">
    <property type="entry name" value="Ankyrin_rpt-contain_sf"/>
</dbReference>
<evidence type="ECO:0000313" key="5">
    <source>
        <dbReference type="EMBL" id="KAJ4263529.1"/>
    </source>
</evidence>